<feature type="transmembrane region" description="Helical" evidence="1">
    <location>
        <begin position="98"/>
        <end position="119"/>
    </location>
</feature>
<evidence type="ECO:0000256" key="1">
    <source>
        <dbReference type="SAM" id="Phobius"/>
    </source>
</evidence>
<keyword evidence="1" id="KW-1133">Transmembrane helix</keyword>
<keyword evidence="3" id="KW-1185">Reference proteome</keyword>
<dbReference type="EMBL" id="JACOOT010000036">
    <property type="protein sequence ID" value="MBC5652403.1"/>
    <property type="molecule type" value="Genomic_DNA"/>
</dbReference>
<sequence length="229" mass="25734">MDHHKRVQTSETFINSAFLAVSGGFQDAYTYFTRDGVFSNAQTGNVVLMSERFMNGEVKAGLHYLIPLTAFFLGVLLAERIQDKFRYAKRLHWRQGILLVEIILLFLVGFIPGNMNVFATTLVSFSCALQVQTFRKVEGNAYASTMCIGNLRSGTAALSAYMREKKPRLLHQALCYFAIILLFAIGAGVGGRLSIAYGPKAIWVSSILLLISFLLMFIEEMEEAEHRWQ</sequence>
<dbReference type="PANTHER" id="PTHR37314:SF4">
    <property type="entry name" value="UPF0700 TRANSMEMBRANE PROTEIN YOAK"/>
    <property type="match status" value="1"/>
</dbReference>
<keyword evidence="1" id="KW-0812">Transmembrane</keyword>
<proteinExistence type="predicted"/>
<gene>
    <name evidence="2" type="ORF">H8S54_15155</name>
</gene>
<feature type="transmembrane region" description="Helical" evidence="1">
    <location>
        <begin position="201"/>
        <end position="218"/>
    </location>
</feature>
<organism evidence="2 3">
    <name type="scientific">Blautia segnis</name>
    <dbReference type="NCBI Taxonomy" id="2763030"/>
    <lineage>
        <taxon>Bacteria</taxon>
        <taxon>Bacillati</taxon>
        <taxon>Bacillota</taxon>
        <taxon>Clostridia</taxon>
        <taxon>Lachnospirales</taxon>
        <taxon>Lachnospiraceae</taxon>
        <taxon>Blautia</taxon>
    </lineage>
</organism>
<comment type="caution">
    <text evidence="2">The sequence shown here is derived from an EMBL/GenBank/DDBJ whole genome shotgun (WGS) entry which is preliminary data.</text>
</comment>
<name>A0A8I0DT13_9FIRM</name>
<dbReference type="AlphaFoldDB" id="A0A8I0DT13"/>
<dbReference type="PANTHER" id="PTHR37314">
    <property type="entry name" value="SLR0142 PROTEIN"/>
    <property type="match status" value="1"/>
</dbReference>
<feature type="transmembrane region" description="Helical" evidence="1">
    <location>
        <begin position="173"/>
        <end position="195"/>
    </location>
</feature>
<protein>
    <submittedName>
        <fullName evidence="2">DUF1275 domain-containing protein</fullName>
    </submittedName>
</protein>
<dbReference type="RefSeq" id="WP_021924508.1">
    <property type="nucleotide sequence ID" value="NZ_JACOOT010000036.1"/>
</dbReference>
<feature type="transmembrane region" description="Helical" evidence="1">
    <location>
        <begin position="139"/>
        <end position="161"/>
    </location>
</feature>
<evidence type="ECO:0000313" key="3">
    <source>
        <dbReference type="Proteomes" id="UP000652847"/>
    </source>
</evidence>
<reference evidence="2 3" key="1">
    <citation type="submission" date="2020-08" db="EMBL/GenBank/DDBJ databases">
        <title>Genome public.</title>
        <authorList>
            <person name="Liu C."/>
            <person name="Sun Q."/>
        </authorList>
    </citation>
    <scope>NUCLEOTIDE SEQUENCE [LARGE SCALE GENOMIC DNA]</scope>
    <source>
        <strain evidence="2 3">BX17</strain>
    </source>
</reference>
<dbReference type="Proteomes" id="UP000652847">
    <property type="component" value="Unassembled WGS sequence"/>
</dbReference>
<dbReference type="InterPro" id="IPR010699">
    <property type="entry name" value="DUF1275"/>
</dbReference>
<feature type="transmembrane region" description="Helical" evidence="1">
    <location>
        <begin position="61"/>
        <end position="78"/>
    </location>
</feature>
<keyword evidence="1" id="KW-0472">Membrane</keyword>
<accession>A0A8I0DT13</accession>
<evidence type="ECO:0000313" key="2">
    <source>
        <dbReference type="EMBL" id="MBC5652403.1"/>
    </source>
</evidence>
<dbReference type="Pfam" id="PF06912">
    <property type="entry name" value="DUF1275"/>
    <property type="match status" value="1"/>
</dbReference>